<feature type="region of interest" description="Disordered" evidence="1">
    <location>
        <begin position="103"/>
        <end position="233"/>
    </location>
</feature>
<feature type="compositionally biased region" description="Low complexity" evidence="1">
    <location>
        <begin position="203"/>
        <end position="213"/>
    </location>
</feature>
<proteinExistence type="predicted"/>
<accession>A0A6G0KX30</accession>
<dbReference type="AlphaFoldDB" id="A0A6G0KX30"/>
<dbReference type="Proteomes" id="UP000488956">
    <property type="component" value="Unassembled WGS sequence"/>
</dbReference>
<evidence type="ECO:0000313" key="2">
    <source>
        <dbReference type="EMBL" id="KAE9101092.1"/>
    </source>
</evidence>
<feature type="compositionally biased region" description="Basic and acidic residues" evidence="1">
    <location>
        <begin position="146"/>
        <end position="159"/>
    </location>
</feature>
<sequence>MKALYERVLAQLPTPRLHESCNAVLKEEFASVSQTLGDVVAAFVKLQEVHDAVSKLQQRHQSTGGHSNSLRASMDEATELHRRVQRQVGKLVVGIKAAPVERKRKRKYEVPGAINSVRSSGDENRTASCNGATNETKRSKAGIDSSEERGDSFVVKREVTGSASSSSSKSESGGDDDDDESDEDADKVEGSEAAWKALTTKGKSSSNTKAAPSPAKPPAKQTETDTSTTKPSKESAVYMSTIVEVMKKLSVVGRWLIIPEVLTALKESVEEDVDGLQQSAVTSSLKVLVSWWDRNSEYQVQYAELYREYAAVVKSYADRLPSSDQNYELERLVGALSSTINSRGDLPMPGSARENVATAARSAKARGGILSVITGPDTLPPKQQIKRLLNVLTALKKETAAGVDDTFGNRIIKTITNMSRWLGKGRHEPAQSVLYRMIVDALRVFSNGIPDVSTRDRVVELLESLSEAVSASSNSEDQRTGG</sequence>
<evidence type="ECO:0000313" key="3">
    <source>
        <dbReference type="Proteomes" id="UP000488956"/>
    </source>
</evidence>
<feature type="compositionally biased region" description="Low complexity" evidence="1">
    <location>
        <begin position="161"/>
        <end position="171"/>
    </location>
</feature>
<organism evidence="2 3">
    <name type="scientific">Phytophthora fragariae</name>
    <dbReference type="NCBI Taxonomy" id="53985"/>
    <lineage>
        <taxon>Eukaryota</taxon>
        <taxon>Sar</taxon>
        <taxon>Stramenopiles</taxon>
        <taxon>Oomycota</taxon>
        <taxon>Peronosporomycetes</taxon>
        <taxon>Peronosporales</taxon>
        <taxon>Peronosporaceae</taxon>
        <taxon>Phytophthora</taxon>
    </lineage>
</organism>
<name>A0A6G0KX30_9STRA</name>
<comment type="caution">
    <text evidence="2">The sequence shown here is derived from an EMBL/GenBank/DDBJ whole genome shotgun (WGS) entry which is preliminary data.</text>
</comment>
<protein>
    <submittedName>
        <fullName evidence="2">Uncharacterized protein</fullName>
    </submittedName>
</protein>
<reference evidence="2 3" key="1">
    <citation type="submission" date="2018-09" db="EMBL/GenBank/DDBJ databases">
        <title>Genomic investigation of the strawberry pathogen Phytophthora fragariae indicates pathogenicity is determined by transcriptional variation in three key races.</title>
        <authorList>
            <person name="Adams T.M."/>
            <person name="Armitage A.D."/>
            <person name="Sobczyk M.K."/>
            <person name="Bates H.J."/>
            <person name="Dunwell J.M."/>
            <person name="Nellist C.F."/>
            <person name="Harrison R.J."/>
        </authorList>
    </citation>
    <scope>NUCLEOTIDE SEQUENCE [LARGE SCALE GENOMIC DNA]</scope>
    <source>
        <strain evidence="2 3">ONT-3</strain>
    </source>
</reference>
<gene>
    <name evidence="2" type="ORF">PF010_g14564</name>
</gene>
<evidence type="ECO:0000256" key="1">
    <source>
        <dbReference type="SAM" id="MobiDB-lite"/>
    </source>
</evidence>
<feature type="compositionally biased region" description="Acidic residues" evidence="1">
    <location>
        <begin position="173"/>
        <end position="186"/>
    </location>
</feature>
<dbReference type="EMBL" id="QXFX01000907">
    <property type="protein sequence ID" value="KAE9101092.1"/>
    <property type="molecule type" value="Genomic_DNA"/>
</dbReference>